<keyword evidence="2 4" id="KW-0575">Peroxidase</keyword>
<evidence type="ECO:0000256" key="3">
    <source>
        <dbReference type="ARBA" id="ARBA00023002"/>
    </source>
</evidence>
<dbReference type="InterPro" id="IPR000889">
    <property type="entry name" value="Glutathione_peroxidase"/>
</dbReference>
<dbReference type="GO" id="GO:0004601">
    <property type="term" value="F:peroxidase activity"/>
    <property type="evidence" value="ECO:0007669"/>
    <property type="project" value="UniProtKB-KW"/>
</dbReference>
<dbReference type="PRINTS" id="PR01011">
    <property type="entry name" value="GLUTPROXDASE"/>
</dbReference>
<name>A0A7S1Q7H6_NEODS</name>
<reference evidence="6" key="1">
    <citation type="submission" date="2021-01" db="EMBL/GenBank/DDBJ databases">
        <authorList>
            <person name="Corre E."/>
            <person name="Pelletier E."/>
            <person name="Niang G."/>
            <person name="Scheremetjew M."/>
            <person name="Finn R."/>
            <person name="Kale V."/>
            <person name="Holt S."/>
            <person name="Cochrane G."/>
            <person name="Meng A."/>
            <person name="Brown T."/>
            <person name="Cohen L."/>
        </authorList>
    </citation>
    <scope>NUCLEOTIDE SEQUENCE</scope>
    <source>
        <strain evidence="6">CCAP 1951/1</strain>
    </source>
</reference>
<dbReference type="GO" id="GO:0006979">
    <property type="term" value="P:response to oxidative stress"/>
    <property type="evidence" value="ECO:0007669"/>
    <property type="project" value="InterPro"/>
</dbReference>
<dbReference type="Gene3D" id="3.40.30.10">
    <property type="entry name" value="Glutaredoxin"/>
    <property type="match status" value="1"/>
</dbReference>
<evidence type="ECO:0000313" key="6">
    <source>
        <dbReference type="EMBL" id="CAD9120499.1"/>
    </source>
</evidence>
<feature type="region of interest" description="Disordered" evidence="5">
    <location>
        <begin position="1"/>
        <end position="58"/>
    </location>
</feature>
<protein>
    <recommendedName>
        <fullName evidence="4">Glutathione peroxidase</fullName>
    </recommendedName>
</protein>
<dbReference type="PANTHER" id="PTHR11592:SF78">
    <property type="entry name" value="GLUTATHIONE PEROXIDASE"/>
    <property type="match status" value="1"/>
</dbReference>
<evidence type="ECO:0000256" key="1">
    <source>
        <dbReference type="ARBA" id="ARBA00006926"/>
    </source>
</evidence>
<dbReference type="Pfam" id="PF00255">
    <property type="entry name" value="GSHPx"/>
    <property type="match status" value="1"/>
</dbReference>
<dbReference type="PROSITE" id="PS51355">
    <property type="entry name" value="GLUTATHIONE_PEROXID_3"/>
    <property type="match status" value="1"/>
</dbReference>
<evidence type="ECO:0000256" key="4">
    <source>
        <dbReference type="RuleBase" id="RU000499"/>
    </source>
</evidence>
<dbReference type="AlphaFoldDB" id="A0A7S1Q7H6"/>
<organism evidence="6">
    <name type="scientific">Neobodo designis</name>
    <name type="common">Flagellated protozoan</name>
    <name type="synonym">Bodo designis</name>
    <dbReference type="NCBI Taxonomy" id="312471"/>
    <lineage>
        <taxon>Eukaryota</taxon>
        <taxon>Discoba</taxon>
        <taxon>Euglenozoa</taxon>
        <taxon>Kinetoplastea</taxon>
        <taxon>Metakinetoplastina</taxon>
        <taxon>Neobodonida</taxon>
        <taxon>Neobodo</taxon>
    </lineage>
</organism>
<dbReference type="InterPro" id="IPR036249">
    <property type="entry name" value="Thioredoxin-like_sf"/>
</dbReference>
<feature type="compositionally biased region" description="Basic and acidic residues" evidence="5">
    <location>
        <begin position="28"/>
        <end position="43"/>
    </location>
</feature>
<keyword evidence="3 4" id="KW-0560">Oxidoreductase</keyword>
<dbReference type="CDD" id="cd00340">
    <property type="entry name" value="GSH_Peroxidase"/>
    <property type="match status" value="1"/>
</dbReference>
<sequence>MPTANDKHAAATKAGAKPETKLNFATDENVKHEKAVRAADRKASAGKNKFKASDKAQLTRGTAAQSLEGLEGSSASSIHEFKHTYNEGKDTFDFATTKGKYVLIVNIASKCGKTEGGYKMMRDVDGLLRSKGVEVIAVPCNQFGKQEPGTYAEICAFAKKQHKTDIRILDKADVNGDGALPLYNFLKAKTNGKRIEWNFVAFLCDPDGHVVQRFSAGPTYEAVEKAIAAARQSKA</sequence>
<evidence type="ECO:0000256" key="5">
    <source>
        <dbReference type="SAM" id="MobiDB-lite"/>
    </source>
</evidence>
<dbReference type="SUPFAM" id="SSF52833">
    <property type="entry name" value="Thioredoxin-like"/>
    <property type="match status" value="1"/>
</dbReference>
<gene>
    <name evidence="6" type="ORF">NDES1114_LOCUS17083</name>
</gene>
<comment type="similarity">
    <text evidence="1 4">Belongs to the glutathione peroxidase family.</text>
</comment>
<evidence type="ECO:0000256" key="2">
    <source>
        <dbReference type="ARBA" id="ARBA00022559"/>
    </source>
</evidence>
<dbReference type="EMBL" id="HBGF01025849">
    <property type="protein sequence ID" value="CAD9120499.1"/>
    <property type="molecule type" value="Transcribed_RNA"/>
</dbReference>
<proteinExistence type="inferred from homology"/>
<accession>A0A7S1Q7H6</accession>
<dbReference type="PANTHER" id="PTHR11592">
    <property type="entry name" value="GLUTATHIONE PEROXIDASE"/>
    <property type="match status" value="1"/>
</dbReference>